<dbReference type="InterPro" id="IPR038377">
    <property type="entry name" value="Na/Glc_symporter_sf"/>
</dbReference>
<feature type="transmembrane region" description="Helical" evidence="7">
    <location>
        <begin position="239"/>
        <end position="257"/>
    </location>
</feature>
<dbReference type="EMBL" id="JBHSPA010000089">
    <property type="protein sequence ID" value="MFC5833200.1"/>
    <property type="molecule type" value="Genomic_DNA"/>
</dbReference>
<comment type="caution">
    <text evidence="8">The sequence shown here is derived from an EMBL/GenBank/DDBJ whole genome shotgun (WGS) entry which is preliminary data.</text>
</comment>
<dbReference type="PANTHER" id="PTHR11819">
    <property type="entry name" value="SOLUTE CARRIER FAMILY 5"/>
    <property type="match status" value="1"/>
</dbReference>
<feature type="transmembrane region" description="Helical" evidence="7">
    <location>
        <begin position="374"/>
        <end position="400"/>
    </location>
</feature>
<feature type="transmembrane region" description="Helical" evidence="7">
    <location>
        <begin position="47"/>
        <end position="68"/>
    </location>
</feature>
<keyword evidence="5 7" id="KW-0472">Membrane</keyword>
<evidence type="ECO:0000256" key="6">
    <source>
        <dbReference type="RuleBase" id="RU362091"/>
    </source>
</evidence>
<evidence type="ECO:0000256" key="5">
    <source>
        <dbReference type="ARBA" id="ARBA00023136"/>
    </source>
</evidence>
<evidence type="ECO:0000256" key="7">
    <source>
        <dbReference type="SAM" id="Phobius"/>
    </source>
</evidence>
<keyword evidence="3 7" id="KW-0812">Transmembrane</keyword>
<reference evidence="9" key="1">
    <citation type="journal article" date="2019" name="Int. J. Syst. Evol. Microbiol.">
        <title>The Global Catalogue of Microorganisms (GCM) 10K type strain sequencing project: providing services to taxonomists for standard genome sequencing and annotation.</title>
        <authorList>
            <consortium name="The Broad Institute Genomics Platform"/>
            <consortium name="The Broad Institute Genome Sequencing Center for Infectious Disease"/>
            <person name="Wu L."/>
            <person name="Ma J."/>
        </authorList>
    </citation>
    <scope>NUCLEOTIDE SEQUENCE [LARGE SCALE GENOMIC DNA]</scope>
    <source>
        <strain evidence="9">CCUG 53903</strain>
    </source>
</reference>
<dbReference type="CDD" id="cd11478">
    <property type="entry name" value="SLC5sbd_u2"/>
    <property type="match status" value="1"/>
</dbReference>
<proteinExistence type="inferred from homology"/>
<feature type="transmembrane region" description="Helical" evidence="7">
    <location>
        <begin position="469"/>
        <end position="489"/>
    </location>
</feature>
<feature type="transmembrane region" description="Helical" evidence="7">
    <location>
        <begin position="406"/>
        <end position="428"/>
    </location>
</feature>
<dbReference type="NCBIfam" id="TIGR00813">
    <property type="entry name" value="sss"/>
    <property type="match status" value="1"/>
</dbReference>
<dbReference type="PANTHER" id="PTHR11819:SF195">
    <property type="entry name" value="SODIUM_GLUCOSE COTRANSPORTER 4"/>
    <property type="match status" value="1"/>
</dbReference>
<comment type="similarity">
    <text evidence="2 6">Belongs to the sodium:solute symporter (SSF) (TC 2.A.21) family.</text>
</comment>
<dbReference type="RefSeq" id="WP_379522625.1">
    <property type="nucleotide sequence ID" value="NZ_JBHSPA010000089.1"/>
</dbReference>
<keyword evidence="4 7" id="KW-1133">Transmembrane helix</keyword>
<evidence type="ECO:0000256" key="3">
    <source>
        <dbReference type="ARBA" id="ARBA00022692"/>
    </source>
</evidence>
<sequence>MRLDVNLLDYVLIAIYFATVLAIGFAARSRITSSLDFFLAGRGLPAWITGLAFVSANLGAIEILGMAAQGVEYGAMTLHYYWIGAVPAMVFLGIVMMPFYYRSKVRSVPEFLRRRFNGATQLLNAITFAVAQVLIAGVNLYALALVIEALLGWPLVVSVVVSAVIVLAYITLGGLSSAIYNEVLQFFVILAGLIPLTVLGLMKVGGISGLFEKVRQSALGDGGLHTWANTATGDNPMQAHWVGIIFGLGFVLSFGYWTTNFAEVQRALSARNTNAARLTPIIAAYPKIFIPLVTVLPGLIALVLFSGWGQEQDYNNAIPLLMRDLLPNGVLGVAVTGLLASFMAGMAANISGFNTVFTNDIWQAHVVRDREDGYYLLVGRIATVAGVALGVGTAFIAAGYSNIMNYLQTLFSFFNAPLFATFLVGLFWRRMTPWAGFWGLLSGTVAAFASYLSYKAGLVNFGTELNASFWGAGLAFGVDVVVSVVVTLFTTSKPVEELRGLVYGLSDVTLEDDALAGDARWYRSPMLLGVGALVLAILAYGVIL</sequence>
<evidence type="ECO:0000256" key="1">
    <source>
        <dbReference type="ARBA" id="ARBA00004141"/>
    </source>
</evidence>
<feature type="transmembrane region" description="Helical" evidence="7">
    <location>
        <begin position="435"/>
        <end position="454"/>
    </location>
</feature>
<dbReference type="Proteomes" id="UP001596058">
    <property type="component" value="Unassembled WGS sequence"/>
</dbReference>
<dbReference type="PROSITE" id="PS50283">
    <property type="entry name" value="NA_SOLUT_SYMP_3"/>
    <property type="match status" value="1"/>
</dbReference>
<name>A0ABW1D849_9ACTN</name>
<protein>
    <submittedName>
        <fullName evidence="8">Sodium:solute symporter family protein</fullName>
    </submittedName>
</protein>
<feature type="transmembrane region" description="Helical" evidence="7">
    <location>
        <begin position="526"/>
        <end position="543"/>
    </location>
</feature>
<evidence type="ECO:0000256" key="4">
    <source>
        <dbReference type="ARBA" id="ARBA00022989"/>
    </source>
</evidence>
<comment type="subcellular location">
    <subcellularLocation>
        <location evidence="1">Membrane</location>
        <topology evidence="1">Multi-pass membrane protein</topology>
    </subcellularLocation>
</comment>
<dbReference type="Pfam" id="PF00474">
    <property type="entry name" value="SSF"/>
    <property type="match status" value="1"/>
</dbReference>
<accession>A0ABW1D849</accession>
<evidence type="ECO:0000313" key="8">
    <source>
        <dbReference type="EMBL" id="MFC5833200.1"/>
    </source>
</evidence>
<feature type="transmembrane region" description="Helical" evidence="7">
    <location>
        <begin position="122"/>
        <end position="144"/>
    </location>
</feature>
<feature type="transmembrane region" description="Helical" evidence="7">
    <location>
        <begin position="183"/>
        <end position="202"/>
    </location>
</feature>
<evidence type="ECO:0000313" key="9">
    <source>
        <dbReference type="Proteomes" id="UP001596058"/>
    </source>
</evidence>
<feature type="transmembrane region" description="Helical" evidence="7">
    <location>
        <begin position="6"/>
        <end position="27"/>
    </location>
</feature>
<feature type="transmembrane region" description="Helical" evidence="7">
    <location>
        <begin position="80"/>
        <end position="101"/>
    </location>
</feature>
<evidence type="ECO:0000256" key="2">
    <source>
        <dbReference type="ARBA" id="ARBA00006434"/>
    </source>
</evidence>
<gene>
    <name evidence="8" type="ORF">ACFPZ3_55920</name>
</gene>
<keyword evidence="9" id="KW-1185">Reference proteome</keyword>
<feature type="transmembrane region" description="Helical" evidence="7">
    <location>
        <begin position="288"/>
        <end position="309"/>
    </location>
</feature>
<dbReference type="Gene3D" id="1.20.1730.10">
    <property type="entry name" value="Sodium/glucose cotransporter"/>
    <property type="match status" value="1"/>
</dbReference>
<feature type="transmembrane region" description="Helical" evidence="7">
    <location>
        <begin position="150"/>
        <end position="171"/>
    </location>
</feature>
<organism evidence="8 9">
    <name type="scientific">Nonomuraea insulae</name>
    <dbReference type="NCBI Taxonomy" id="1616787"/>
    <lineage>
        <taxon>Bacteria</taxon>
        <taxon>Bacillati</taxon>
        <taxon>Actinomycetota</taxon>
        <taxon>Actinomycetes</taxon>
        <taxon>Streptosporangiales</taxon>
        <taxon>Streptosporangiaceae</taxon>
        <taxon>Nonomuraea</taxon>
    </lineage>
</organism>
<dbReference type="InterPro" id="IPR001734">
    <property type="entry name" value="Na/solute_symporter"/>
</dbReference>
<feature type="transmembrane region" description="Helical" evidence="7">
    <location>
        <begin position="329"/>
        <end position="353"/>
    </location>
</feature>